<dbReference type="InterPro" id="IPR003838">
    <property type="entry name" value="ABC3_permease_C"/>
</dbReference>
<keyword evidence="5 7" id="KW-0472">Membrane</keyword>
<reference evidence="10" key="2">
    <citation type="journal article" date="2021" name="PeerJ">
        <title>Extensive microbial diversity within the chicken gut microbiome revealed by metagenomics and culture.</title>
        <authorList>
            <person name="Gilroy R."/>
            <person name="Ravi A."/>
            <person name="Getino M."/>
            <person name="Pursley I."/>
            <person name="Horton D.L."/>
            <person name="Alikhan N.F."/>
            <person name="Baker D."/>
            <person name="Gharbi K."/>
            <person name="Hall N."/>
            <person name="Watson M."/>
            <person name="Adriaenssens E.M."/>
            <person name="Foster-Nyarko E."/>
            <person name="Jarju S."/>
            <person name="Secka A."/>
            <person name="Antonio M."/>
            <person name="Oren A."/>
            <person name="Chaudhuri R.R."/>
            <person name="La Ragione R."/>
            <person name="Hildebrand F."/>
            <person name="Pallen M.J."/>
        </authorList>
    </citation>
    <scope>NUCLEOTIDE SEQUENCE</scope>
    <source>
        <strain evidence="10">10037</strain>
    </source>
</reference>
<dbReference type="PANTHER" id="PTHR30572">
    <property type="entry name" value="MEMBRANE COMPONENT OF TRANSPORTER-RELATED"/>
    <property type="match status" value="1"/>
</dbReference>
<dbReference type="Proteomes" id="UP000823597">
    <property type="component" value="Unassembled WGS sequence"/>
</dbReference>
<feature type="transmembrane region" description="Helical" evidence="7">
    <location>
        <begin position="388"/>
        <end position="410"/>
    </location>
</feature>
<dbReference type="PANTHER" id="PTHR30572:SF4">
    <property type="entry name" value="ABC TRANSPORTER PERMEASE YTRF"/>
    <property type="match status" value="1"/>
</dbReference>
<feature type="domain" description="MacB-like periplasmic core" evidence="9">
    <location>
        <begin position="24"/>
        <end position="230"/>
    </location>
</feature>
<keyword evidence="3 7" id="KW-0812">Transmembrane</keyword>
<protein>
    <submittedName>
        <fullName evidence="10">ABC transporter permease</fullName>
    </submittedName>
</protein>
<name>A0A9D9I278_9BACT</name>
<evidence type="ECO:0000256" key="4">
    <source>
        <dbReference type="ARBA" id="ARBA00022989"/>
    </source>
</evidence>
<evidence type="ECO:0000259" key="9">
    <source>
        <dbReference type="Pfam" id="PF12704"/>
    </source>
</evidence>
<sequence length="427" mass="46937">MIRIFDIEWWREIFQSLGRNKKRSIFTSLGVIWGTFMLVLLLGAGMGISGIVTKQLGDSSQKISFISTDVTSISYKGMPAGRWWDMQYRDLEEIKKIPGIKLAGAAGYSNWGGKMVCDGISYDISYTGYDAAFQEIDKIGMLAGRLLNDIDMDMRRKVCLLSKRTAENILGDNDYQRVLGKKVGIDGIYYTVVGVYEKGQSGFTFTSPHTVIAPYSTVDYLHNKGRSEIMMLGIMGERYADMKALESACRMVISEIHTVSPEDDKALMIFNTEELRRMVEGLFSGVIFLTWFVGAGTLLAGIIGITNIMLIIVRERRQEIGVRRALGANPVEIVGQILAESSVLTLLAGILGMTAALLVQGLLDKVLLPVIFEEDIDMAYNLGISLQLPFGTALLAFGIIFAGSLAAGALPAYKAIKISAVDALREE</sequence>
<evidence type="ECO:0000256" key="6">
    <source>
        <dbReference type="ARBA" id="ARBA00038076"/>
    </source>
</evidence>
<organism evidence="10 11">
    <name type="scientific">Candidatus Merdivivens pullistercoris</name>
    <dbReference type="NCBI Taxonomy" id="2840873"/>
    <lineage>
        <taxon>Bacteria</taxon>
        <taxon>Pseudomonadati</taxon>
        <taxon>Bacteroidota</taxon>
        <taxon>Bacteroidia</taxon>
        <taxon>Bacteroidales</taxon>
        <taxon>Muribaculaceae</taxon>
        <taxon>Muribaculaceae incertae sedis</taxon>
        <taxon>Candidatus Merdivivens</taxon>
    </lineage>
</organism>
<evidence type="ECO:0000256" key="3">
    <source>
        <dbReference type="ARBA" id="ARBA00022692"/>
    </source>
</evidence>
<comment type="subcellular location">
    <subcellularLocation>
        <location evidence="1">Cell membrane</location>
        <topology evidence="1">Multi-pass membrane protein</topology>
    </subcellularLocation>
</comment>
<evidence type="ECO:0000256" key="2">
    <source>
        <dbReference type="ARBA" id="ARBA00022475"/>
    </source>
</evidence>
<comment type="similarity">
    <text evidence="6">Belongs to the ABC-4 integral membrane protein family.</text>
</comment>
<dbReference type="Pfam" id="PF12704">
    <property type="entry name" value="MacB_PCD"/>
    <property type="match status" value="1"/>
</dbReference>
<evidence type="ECO:0000256" key="1">
    <source>
        <dbReference type="ARBA" id="ARBA00004651"/>
    </source>
</evidence>
<dbReference type="InterPro" id="IPR025857">
    <property type="entry name" value="MacB_PCD"/>
</dbReference>
<feature type="transmembrane region" description="Helical" evidence="7">
    <location>
        <begin position="25"/>
        <end position="52"/>
    </location>
</feature>
<dbReference type="AlphaFoldDB" id="A0A9D9I278"/>
<dbReference type="Pfam" id="PF02687">
    <property type="entry name" value="FtsX"/>
    <property type="match status" value="1"/>
</dbReference>
<evidence type="ECO:0000256" key="7">
    <source>
        <dbReference type="SAM" id="Phobius"/>
    </source>
</evidence>
<proteinExistence type="inferred from homology"/>
<comment type="caution">
    <text evidence="10">The sequence shown here is derived from an EMBL/GenBank/DDBJ whole genome shotgun (WGS) entry which is preliminary data.</text>
</comment>
<dbReference type="GO" id="GO:0005886">
    <property type="term" value="C:plasma membrane"/>
    <property type="evidence" value="ECO:0007669"/>
    <property type="project" value="UniProtKB-SubCell"/>
</dbReference>
<feature type="transmembrane region" description="Helical" evidence="7">
    <location>
        <begin position="282"/>
        <end position="313"/>
    </location>
</feature>
<keyword evidence="4 7" id="KW-1133">Transmembrane helix</keyword>
<evidence type="ECO:0000259" key="8">
    <source>
        <dbReference type="Pfam" id="PF02687"/>
    </source>
</evidence>
<keyword evidence="2" id="KW-1003">Cell membrane</keyword>
<dbReference type="InterPro" id="IPR050250">
    <property type="entry name" value="Macrolide_Exporter_MacB"/>
</dbReference>
<dbReference type="EMBL" id="JADIME010000010">
    <property type="protein sequence ID" value="MBO8464513.1"/>
    <property type="molecule type" value="Genomic_DNA"/>
</dbReference>
<gene>
    <name evidence="10" type="ORF">IAB93_00775</name>
</gene>
<feature type="domain" description="ABC3 transporter permease C-terminal" evidence="8">
    <location>
        <begin position="292"/>
        <end position="419"/>
    </location>
</feature>
<accession>A0A9D9I278</accession>
<evidence type="ECO:0000313" key="11">
    <source>
        <dbReference type="Proteomes" id="UP000823597"/>
    </source>
</evidence>
<evidence type="ECO:0000313" key="10">
    <source>
        <dbReference type="EMBL" id="MBO8464513.1"/>
    </source>
</evidence>
<evidence type="ECO:0000256" key="5">
    <source>
        <dbReference type="ARBA" id="ARBA00023136"/>
    </source>
</evidence>
<feature type="transmembrane region" description="Helical" evidence="7">
    <location>
        <begin position="343"/>
        <end position="363"/>
    </location>
</feature>
<dbReference type="GO" id="GO:0022857">
    <property type="term" value="F:transmembrane transporter activity"/>
    <property type="evidence" value="ECO:0007669"/>
    <property type="project" value="TreeGrafter"/>
</dbReference>
<reference evidence="10" key="1">
    <citation type="submission" date="2020-10" db="EMBL/GenBank/DDBJ databases">
        <authorList>
            <person name="Gilroy R."/>
        </authorList>
    </citation>
    <scope>NUCLEOTIDE SEQUENCE</scope>
    <source>
        <strain evidence="10">10037</strain>
    </source>
</reference>